<dbReference type="InterPro" id="IPR058886">
    <property type="entry name" value="SWIB_eIF2D"/>
</dbReference>
<dbReference type="InterPro" id="IPR039759">
    <property type="entry name" value="eIF2D_SUI1"/>
</dbReference>
<sequence>MFAKPYKLKSNTTLKNSEKKHLAQRIQDEFPSTTEEKVKQLVPVKSSCICMKLVLHSGDTVNVFSVDNVPMLIETEERLLPTVCALWKVPDLVPVLVIHSPVLSKIHGGAPLYLPGVVTPEGGKGFPMFQRNTVIALCTQDNAAAGIVGRALISSADMLLRAAGVCLETLHVMGDQLCKDIKFNKIERPKMGPASYGQGDLTDNITADVRQLSIQPTIKEEWPSLGKPVPPLAPVAPTKVPEPNIPMVPTPPSTTPPVRNEPKLITESSKSEEETDVMDDEIKEESPESEQIPTDADGLLRWCLLSFLKLQAKSLEYPHKTNLLYKSMMQLCPPDRTVDVKKSTYKKLGKFLEAMQQEGLLEVREVEKGVAAVTAVSLAHPALRAHRPPPGAAALLDRAGPGAGAGAGAGGGAPLHGDYVPPLVREMFCVTAAVADVLVPIKKGTAVTASEVRARLTEYVKVHQLTSAEVKGAVKMNSALSKITGKPEGEAVKWEELMNSAVGRMTPATEMRFADGSVKLSKTKLEPIRMQIASRSGNKKVTLVSNLEAFGFSLPALGHVCQTGVAASCGVTRTPGSKSDQLMIQGDQSHFVAKLLIEKYGLPKKYVEGADKALNKKK</sequence>
<dbReference type="InterPro" id="IPR036877">
    <property type="entry name" value="SUI1_dom_sf"/>
</dbReference>
<dbReference type="Pfam" id="PF17832">
    <property type="entry name" value="Pre-PUA"/>
    <property type="match status" value="1"/>
</dbReference>
<dbReference type="InterPro" id="IPR036885">
    <property type="entry name" value="SWIB_MDM2_dom_sf"/>
</dbReference>
<dbReference type="GO" id="GO:0003743">
    <property type="term" value="F:translation initiation factor activity"/>
    <property type="evidence" value="ECO:0007669"/>
    <property type="project" value="InterPro"/>
</dbReference>
<evidence type="ECO:0000313" key="5">
    <source>
        <dbReference type="Proteomes" id="UP000494256"/>
    </source>
</evidence>
<evidence type="ECO:0000259" key="3">
    <source>
        <dbReference type="PROSITE" id="PS50296"/>
    </source>
</evidence>
<dbReference type="InterPro" id="IPR048247">
    <property type="entry name" value="eIF2D_N"/>
</dbReference>
<feature type="domain" description="SUI1" evidence="3">
    <location>
        <begin position="528"/>
        <end position="600"/>
    </location>
</feature>
<dbReference type="PROSITE" id="PS50296">
    <property type="entry name" value="SUI1"/>
    <property type="match status" value="1"/>
</dbReference>
<dbReference type="InterPro" id="IPR015947">
    <property type="entry name" value="PUA-like_sf"/>
</dbReference>
<dbReference type="CDD" id="cd11610">
    <property type="entry name" value="eIF2D_N"/>
    <property type="match status" value="1"/>
</dbReference>
<feature type="region of interest" description="Disordered" evidence="2">
    <location>
        <begin position="240"/>
        <end position="293"/>
    </location>
</feature>
<organism evidence="4 5">
    <name type="scientific">Arctia plantaginis</name>
    <name type="common">Wood tiger moth</name>
    <name type="synonym">Phalaena plantaginis</name>
    <dbReference type="NCBI Taxonomy" id="874455"/>
    <lineage>
        <taxon>Eukaryota</taxon>
        <taxon>Metazoa</taxon>
        <taxon>Ecdysozoa</taxon>
        <taxon>Arthropoda</taxon>
        <taxon>Hexapoda</taxon>
        <taxon>Insecta</taxon>
        <taxon>Pterygota</taxon>
        <taxon>Neoptera</taxon>
        <taxon>Endopterygota</taxon>
        <taxon>Lepidoptera</taxon>
        <taxon>Glossata</taxon>
        <taxon>Ditrysia</taxon>
        <taxon>Noctuoidea</taxon>
        <taxon>Erebidae</taxon>
        <taxon>Arctiinae</taxon>
        <taxon>Arctia</taxon>
    </lineage>
</organism>
<dbReference type="OrthoDB" id="7477590at2759"/>
<dbReference type="Pfam" id="PF26292">
    <property type="entry name" value="PUA_elF2D"/>
    <property type="match status" value="1"/>
</dbReference>
<dbReference type="PROSITE" id="PS50890">
    <property type="entry name" value="PUA"/>
    <property type="match status" value="1"/>
</dbReference>
<dbReference type="CDD" id="cd11608">
    <property type="entry name" value="eIF2D_C"/>
    <property type="match status" value="1"/>
</dbReference>
<dbReference type="Pfam" id="PF25304">
    <property type="entry name" value="WHD_eIF2D"/>
    <property type="match status" value="1"/>
</dbReference>
<dbReference type="InterPro" id="IPR001950">
    <property type="entry name" value="SUI1"/>
</dbReference>
<dbReference type="SUPFAM" id="SSF55159">
    <property type="entry name" value="eIF1-like"/>
    <property type="match status" value="1"/>
</dbReference>
<accession>A0A8S0YZS2</accession>
<feature type="compositionally biased region" description="Acidic residues" evidence="2">
    <location>
        <begin position="273"/>
        <end position="283"/>
    </location>
</feature>
<dbReference type="InterPro" id="IPR039757">
    <property type="entry name" value="EIF2D"/>
</dbReference>
<dbReference type="SUPFAM" id="SSF88697">
    <property type="entry name" value="PUA domain-like"/>
    <property type="match status" value="1"/>
</dbReference>
<dbReference type="PANTHER" id="PTHR12217:SF4">
    <property type="entry name" value="EUKARYOTIC TRANSLATION INITIATION FACTOR 2D"/>
    <property type="match status" value="1"/>
</dbReference>
<protein>
    <recommendedName>
        <fullName evidence="3">SUI1 domain-containing protein</fullName>
    </recommendedName>
</protein>
<reference evidence="4 5" key="1">
    <citation type="submission" date="2020-04" db="EMBL/GenBank/DDBJ databases">
        <authorList>
            <person name="Wallbank WR R."/>
            <person name="Pardo Diaz C."/>
            <person name="Kozak K."/>
            <person name="Martin S."/>
            <person name="Jiggins C."/>
            <person name="Moest M."/>
            <person name="Warren A I."/>
            <person name="Byers J.R.P. K."/>
            <person name="Montejo-Kovacevich G."/>
            <person name="Yen C E."/>
        </authorList>
    </citation>
    <scope>NUCLEOTIDE SEQUENCE [LARGE SCALE GENOMIC DNA]</scope>
</reference>
<feature type="compositionally biased region" description="Pro residues" evidence="2">
    <location>
        <begin position="243"/>
        <end position="255"/>
    </location>
</feature>
<dbReference type="InterPro" id="IPR057429">
    <property type="entry name" value="WH_eIF2D"/>
</dbReference>
<dbReference type="Proteomes" id="UP000494256">
    <property type="component" value="Unassembled WGS sequence"/>
</dbReference>
<dbReference type="Pfam" id="PF01253">
    <property type="entry name" value="SUI1"/>
    <property type="match status" value="1"/>
</dbReference>
<comment type="caution">
    <text evidence="4">The sequence shown here is derived from an EMBL/GenBank/DDBJ whole genome shotgun (WGS) entry which is preliminary data.</text>
</comment>
<dbReference type="EMBL" id="CADEBD010000226">
    <property type="protein sequence ID" value="CAB3225589.1"/>
    <property type="molecule type" value="Genomic_DNA"/>
</dbReference>
<dbReference type="Gene3D" id="3.10.400.20">
    <property type="match status" value="1"/>
</dbReference>
<dbReference type="InterPro" id="IPR041366">
    <property type="entry name" value="Pre-PUA"/>
</dbReference>
<dbReference type="SUPFAM" id="SSF47592">
    <property type="entry name" value="SWIB/MDM2 domain"/>
    <property type="match status" value="1"/>
</dbReference>
<proteinExistence type="predicted"/>
<dbReference type="InterPro" id="IPR048248">
    <property type="entry name" value="PUA_eIF2d-like"/>
</dbReference>
<keyword evidence="1" id="KW-0963">Cytoplasm</keyword>
<dbReference type="PANTHER" id="PTHR12217">
    <property type="entry name" value="EUKARYOTIC TRANSLATION INITIATION FACTOR 2D"/>
    <property type="match status" value="1"/>
</dbReference>
<feature type="compositionally biased region" description="Basic and acidic residues" evidence="2">
    <location>
        <begin position="260"/>
        <end position="272"/>
    </location>
</feature>
<evidence type="ECO:0000256" key="2">
    <source>
        <dbReference type="SAM" id="MobiDB-lite"/>
    </source>
</evidence>
<name>A0A8S0YZS2_ARCPL</name>
<dbReference type="GO" id="GO:0001731">
    <property type="term" value="P:formation of translation preinitiation complex"/>
    <property type="evidence" value="ECO:0007669"/>
    <property type="project" value="InterPro"/>
</dbReference>
<dbReference type="CDD" id="cd21156">
    <property type="entry name" value="PUA_eIF2d-like"/>
    <property type="match status" value="1"/>
</dbReference>
<dbReference type="AlphaFoldDB" id="A0A8S0YZS2"/>
<dbReference type="Gene3D" id="3.30.780.10">
    <property type="entry name" value="SUI1-like domain"/>
    <property type="match status" value="1"/>
</dbReference>
<gene>
    <name evidence="4" type="ORF">APLA_LOCUS2318</name>
</gene>
<evidence type="ECO:0000313" key="4">
    <source>
        <dbReference type="EMBL" id="CAB3225589.1"/>
    </source>
</evidence>
<evidence type="ECO:0000256" key="1">
    <source>
        <dbReference type="ARBA" id="ARBA00022490"/>
    </source>
</evidence>
<dbReference type="Pfam" id="PF26291">
    <property type="entry name" value="SWIB_eIF2D"/>
    <property type="match status" value="1"/>
</dbReference>